<accession>A0A1W6ZN58</accession>
<keyword evidence="4" id="KW-1185">Reference proteome</keyword>
<evidence type="ECO:0000256" key="2">
    <source>
        <dbReference type="SAM" id="SignalP"/>
    </source>
</evidence>
<dbReference type="Gene3D" id="3.40.190.170">
    <property type="entry name" value="Bacterial extracellular solute-binding protein, family 7"/>
    <property type="match status" value="1"/>
</dbReference>
<dbReference type="STRING" id="1235591.CAK95_06200"/>
<dbReference type="InterPro" id="IPR018389">
    <property type="entry name" value="DctP_fam"/>
</dbReference>
<evidence type="ECO:0000313" key="4">
    <source>
        <dbReference type="Proteomes" id="UP000194137"/>
    </source>
</evidence>
<dbReference type="EMBL" id="CP021112">
    <property type="protein sequence ID" value="ARP98715.1"/>
    <property type="molecule type" value="Genomic_DNA"/>
</dbReference>
<name>A0A1W6ZN58_9HYPH</name>
<dbReference type="AlphaFoldDB" id="A0A1W6ZN58"/>
<proteinExistence type="predicted"/>
<gene>
    <name evidence="3" type="ORF">CAK95_06200</name>
</gene>
<dbReference type="Proteomes" id="UP000194137">
    <property type="component" value="Chromosome"/>
</dbReference>
<dbReference type="CDD" id="cd13665">
    <property type="entry name" value="PBP2_TRAP_Dctp3_4"/>
    <property type="match status" value="1"/>
</dbReference>
<dbReference type="PANTHER" id="PTHR33376:SF15">
    <property type="entry name" value="BLL6794 PROTEIN"/>
    <property type="match status" value="1"/>
</dbReference>
<protein>
    <submittedName>
        <fullName evidence="3">C4-dicarboxylate ABC transporter</fullName>
    </submittedName>
</protein>
<reference evidence="3 4" key="1">
    <citation type="submission" date="2017-05" db="EMBL/GenBank/DDBJ databases">
        <title>Full genome sequence of Pseudorhodoplanes sinuspersici.</title>
        <authorList>
            <person name="Dastgheib S.M.M."/>
            <person name="Shavandi M."/>
            <person name="Tirandaz H."/>
        </authorList>
    </citation>
    <scope>NUCLEOTIDE SEQUENCE [LARGE SCALE GENOMIC DNA]</scope>
    <source>
        <strain evidence="3 4">RIPI110</strain>
    </source>
</reference>
<dbReference type="Pfam" id="PF03480">
    <property type="entry name" value="DctP"/>
    <property type="match status" value="1"/>
</dbReference>
<dbReference type="InterPro" id="IPR038404">
    <property type="entry name" value="TRAP_DctP_sf"/>
</dbReference>
<feature type="chain" id="PRO_5012122557" evidence="2">
    <location>
        <begin position="37"/>
        <end position="354"/>
    </location>
</feature>
<feature type="signal peptide" evidence="2">
    <location>
        <begin position="1"/>
        <end position="36"/>
    </location>
</feature>
<dbReference type="GO" id="GO:0055085">
    <property type="term" value="P:transmembrane transport"/>
    <property type="evidence" value="ECO:0007669"/>
    <property type="project" value="InterPro"/>
</dbReference>
<dbReference type="KEGG" id="psin:CAK95_06200"/>
<dbReference type="PANTHER" id="PTHR33376">
    <property type="match status" value="1"/>
</dbReference>
<evidence type="ECO:0000313" key="3">
    <source>
        <dbReference type="EMBL" id="ARP98715.1"/>
    </source>
</evidence>
<organism evidence="3 4">
    <name type="scientific">Pseudorhodoplanes sinuspersici</name>
    <dbReference type="NCBI Taxonomy" id="1235591"/>
    <lineage>
        <taxon>Bacteria</taxon>
        <taxon>Pseudomonadati</taxon>
        <taxon>Pseudomonadota</taxon>
        <taxon>Alphaproteobacteria</taxon>
        <taxon>Hyphomicrobiales</taxon>
        <taxon>Pseudorhodoplanes</taxon>
    </lineage>
</organism>
<keyword evidence="1 2" id="KW-0732">Signal</keyword>
<evidence type="ECO:0000256" key="1">
    <source>
        <dbReference type="ARBA" id="ARBA00022729"/>
    </source>
</evidence>
<sequence length="354" mass="38882">MWANAVQEELRMSLRLTHLICAAAGALTLAVSPAIAQDKTFELKLAHWVPPSHPLQKALEDWGTSVEKASGGTLKFKVYPSQQLGKAFDHYDMARDGIADLTYINPGYQPGRFPIIGAGELPFLITNAKGGSQGFDAWYRKYADKEMKDVKFCLAFFHDPGSFHSKTKKIVVPGDVKGMKIRPAHATMAQFVSQLGGSNVQSSAPEVRDILEKGVAEAVTFPWGSVPLFGIDRVTKYHIDAPLYATTFAFVFSPITYAQLSASQKKVIDDHCTNEWALRVATPWADYEHAGVAKLKADPAHEVYPLTPEQLAEWKKAAEPLQQAWAANVKKAGGNPDAIMKELKDSLAKHNAAY</sequence>
<dbReference type="NCBIfam" id="NF037995">
    <property type="entry name" value="TRAP_S1"/>
    <property type="match status" value="1"/>
</dbReference>